<dbReference type="InterPro" id="IPR005337">
    <property type="entry name" value="RapZ-like"/>
</dbReference>
<name>A0A7V1PTR9_CALAY</name>
<feature type="domain" description="RapZ C-terminal" evidence="2">
    <location>
        <begin position="347"/>
        <end position="469"/>
    </location>
</feature>
<dbReference type="GO" id="GO:0005524">
    <property type="term" value="F:ATP binding"/>
    <property type="evidence" value="ECO:0007669"/>
    <property type="project" value="InterPro"/>
</dbReference>
<dbReference type="AlphaFoldDB" id="A0A7V1PTR9"/>
<dbReference type="Gene3D" id="3.30.200.20">
    <property type="entry name" value="Phosphorylase Kinase, domain 1"/>
    <property type="match status" value="1"/>
</dbReference>
<dbReference type="Proteomes" id="UP000886005">
    <property type="component" value="Unassembled WGS sequence"/>
</dbReference>
<dbReference type="EMBL" id="DRLD01000076">
    <property type="protein sequence ID" value="HED09627.1"/>
    <property type="molecule type" value="Genomic_DNA"/>
</dbReference>
<evidence type="ECO:0000259" key="2">
    <source>
        <dbReference type="Pfam" id="PF22740"/>
    </source>
</evidence>
<reference evidence="3" key="1">
    <citation type="journal article" date="2020" name="mSystems">
        <title>Genome- and Community-Level Interaction Insights into Carbon Utilization and Element Cycling Functions of Hydrothermarchaeota in Hydrothermal Sediment.</title>
        <authorList>
            <person name="Zhou Z."/>
            <person name="Liu Y."/>
            <person name="Xu W."/>
            <person name="Pan J."/>
            <person name="Luo Z.H."/>
            <person name="Li M."/>
        </authorList>
    </citation>
    <scope>NUCLEOTIDE SEQUENCE [LARGE SCALE GENOMIC DNA]</scope>
    <source>
        <strain evidence="3">HyVt-456</strain>
    </source>
</reference>
<accession>A0A7V1PTR9</accession>
<dbReference type="SUPFAM" id="SSF56112">
    <property type="entry name" value="Protein kinase-like (PK-like)"/>
    <property type="match status" value="1"/>
</dbReference>
<dbReference type="Gene3D" id="3.90.1200.10">
    <property type="match status" value="1"/>
</dbReference>
<comment type="caution">
    <text evidence="3">The sequence shown here is derived from an EMBL/GenBank/DDBJ whole genome shotgun (WGS) entry which is preliminary data.</text>
</comment>
<evidence type="ECO:0000259" key="1">
    <source>
        <dbReference type="Pfam" id="PF01636"/>
    </source>
</evidence>
<dbReference type="Pfam" id="PF01636">
    <property type="entry name" value="APH"/>
    <property type="match status" value="1"/>
</dbReference>
<protein>
    <submittedName>
        <fullName evidence="3">Phosphotransferase enzyme family protein</fullName>
    </submittedName>
</protein>
<dbReference type="InterPro" id="IPR002575">
    <property type="entry name" value="Aminoglycoside_PTrfase"/>
</dbReference>
<dbReference type="PANTHER" id="PTHR30448:SF0">
    <property type="entry name" value="RNASE ADAPTER PROTEIN RAPZ"/>
    <property type="match status" value="1"/>
</dbReference>
<dbReference type="Pfam" id="PF22740">
    <property type="entry name" value="PapZ_C"/>
    <property type="match status" value="1"/>
</dbReference>
<feature type="non-terminal residue" evidence="3">
    <location>
        <position position="469"/>
    </location>
</feature>
<organism evidence="3">
    <name type="scientific">Caldithrix abyssi</name>
    <dbReference type="NCBI Taxonomy" id="187145"/>
    <lineage>
        <taxon>Bacteria</taxon>
        <taxon>Pseudomonadati</taxon>
        <taxon>Calditrichota</taxon>
        <taxon>Calditrichia</taxon>
        <taxon>Calditrichales</taxon>
        <taxon>Calditrichaceae</taxon>
        <taxon>Caldithrix</taxon>
    </lineage>
</organism>
<proteinExistence type="predicted"/>
<dbReference type="PANTHER" id="PTHR30448">
    <property type="entry name" value="RNASE ADAPTER PROTEIN RAPZ"/>
    <property type="match status" value="1"/>
</dbReference>
<gene>
    <name evidence="3" type="ORF">ENJ10_02980</name>
</gene>
<feature type="domain" description="Aminoglycoside phosphotransferase" evidence="1">
    <location>
        <begin position="22"/>
        <end position="255"/>
    </location>
</feature>
<dbReference type="InterPro" id="IPR011009">
    <property type="entry name" value="Kinase-like_dom_sf"/>
</dbReference>
<evidence type="ECO:0000313" key="3">
    <source>
        <dbReference type="EMBL" id="HED09627.1"/>
    </source>
</evidence>
<dbReference type="InterPro" id="IPR053931">
    <property type="entry name" value="RapZ_C"/>
</dbReference>
<sequence length="469" mass="55500">MNHQKALKELFSRWAREEAISVSPLPAHGSDRRYYRLQGKNKKAIGVYNPDLKENIAFLSFSKTFKKQGLNVPEIYEQELDNHIYLEEDLGDTTLFDYISRHREKQGFSQTLVSTYEKVVAQLPHFQIRAAQHLDYSVCYPRSSFDRQSMMWDLNYFKYYFLKLAKIPFDEQELENDFITFTDFLLSSPRDYFLYRDFQSRNIMLHNEDIYFIDYQGGRKGALQYDLASLLYDAKADIPQQVREHLRDVYLQELEKHISFNRKRFLEYYHGFVFIRIMQALGAYGFRGFYERKPHFLKSVPYAIRNLEQLLHAVKLPIEIPALTEAWSKLVRSSYLRTLNDSQLRLTVRIDSFSYKRGIPWDERGHGGGFVFDCRSLPNPGRYEQYKTLTGNDREVIAFLNDKKEVDQFLNSAFALIDQAVENYRSRNFTDLMVAFGCTGGQHRSVYCANRLSAHLKEKYDVDIRLRHR</sequence>